<dbReference type="AlphaFoldDB" id="A0A4R0NJ67"/>
<dbReference type="Proteomes" id="UP000291485">
    <property type="component" value="Unassembled WGS sequence"/>
</dbReference>
<dbReference type="RefSeq" id="WP_131562176.1">
    <property type="nucleotide sequence ID" value="NZ_SJSN01000020.1"/>
</dbReference>
<dbReference type="EMBL" id="SJSN01000020">
    <property type="protein sequence ID" value="TCD00740.1"/>
    <property type="molecule type" value="Genomic_DNA"/>
</dbReference>
<reference evidence="1 2" key="1">
    <citation type="submission" date="2019-02" db="EMBL/GenBank/DDBJ databases">
        <title>Pedobacter sp. RP-3-11 sp. nov., isolated from Arctic soil.</title>
        <authorList>
            <person name="Dahal R.H."/>
        </authorList>
    </citation>
    <scope>NUCLEOTIDE SEQUENCE [LARGE SCALE GENOMIC DNA]</scope>
    <source>
        <strain evidence="1 2">RP-3-11</strain>
    </source>
</reference>
<comment type="caution">
    <text evidence="1">The sequence shown here is derived from an EMBL/GenBank/DDBJ whole genome shotgun (WGS) entry which is preliminary data.</text>
</comment>
<protein>
    <submittedName>
        <fullName evidence="1">Mobilization protein</fullName>
    </submittedName>
</protein>
<sequence>MPTKKPKNPEQLLTHPIIVRVNEETFRRLEKIHLNSNCQSIGEVARNILSREKILMLTRDLTMNAPMEELASIRKELRSIGININQQTKHFHTSENEAQRSFYFMRTSDLYKNVGGKVDRLLELVTQMSMRWLQGY</sequence>
<dbReference type="OrthoDB" id="678846at2"/>
<gene>
    <name evidence="1" type="ORF">EZ449_19765</name>
</gene>
<keyword evidence="2" id="KW-1185">Reference proteome</keyword>
<name>A0A4R0NJ67_9SPHI</name>
<organism evidence="1 2">
    <name type="scientific">Pedobacter frigidisoli</name>
    <dbReference type="NCBI Taxonomy" id="2530455"/>
    <lineage>
        <taxon>Bacteria</taxon>
        <taxon>Pseudomonadati</taxon>
        <taxon>Bacteroidota</taxon>
        <taxon>Sphingobacteriia</taxon>
        <taxon>Sphingobacteriales</taxon>
        <taxon>Sphingobacteriaceae</taxon>
        <taxon>Pedobacter</taxon>
    </lineage>
</organism>
<accession>A0A4R0NJ67</accession>
<evidence type="ECO:0000313" key="1">
    <source>
        <dbReference type="EMBL" id="TCD00740.1"/>
    </source>
</evidence>
<evidence type="ECO:0000313" key="2">
    <source>
        <dbReference type="Proteomes" id="UP000291485"/>
    </source>
</evidence>
<proteinExistence type="predicted"/>